<feature type="domain" description="Phosphatidylinositol N-acetylglucosaminyltransferase subunit H conserved" evidence="4">
    <location>
        <begin position="119"/>
        <end position="170"/>
    </location>
</feature>
<dbReference type="GO" id="GO:0006506">
    <property type="term" value="P:GPI anchor biosynthetic process"/>
    <property type="evidence" value="ECO:0007669"/>
    <property type="project" value="InterPro"/>
</dbReference>
<feature type="transmembrane region" description="Helical" evidence="3">
    <location>
        <begin position="86"/>
        <end position="107"/>
    </location>
</feature>
<organism evidence="5 6">
    <name type="scientific">Paragonimus heterotremus</name>
    <dbReference type="NCBI Taxonomy" id="100268"/>
    <lineage>
        <taxon>Eukaryota</taxon>
        <taxon>Metazoa</taxon>
        <taxon>Spiralia</taxon>
        <taxon>Lophotrochozoa</taxon>
        <taxon>Platyhelminthes</taxon>
        <taxon>Trematoda</taxon>
        <taxon>Digenea</taxon>
        <taxon>Plagiorchiida</taxon>
        <taxon>Troglotremata</taxon>
        <taxon>Troglotrematidae</taxon>
        <taxon>Paragonimus</taxon>
    </lineage>
</organism>
<gene>
    <name evidence="5" type="ORF">PHET_12088</name>
</gene>
<sequence length="234" mass="26316">MRPKKLVLFAFVDSCRLMNCPWLVSKLPCGCEFSFRTSPHESLWASLSLDPHFPRESSESVHEIQAFHPQRWIQVKLKRLPSLSKWIVLFLVGVTPIWLIGTLFQLISLPSNHCDTVESVLVVSGFGIQTQQRFITGSQLFSTFIPLSRLRSVLLVDRVTPMTIIPYLAAELSAMRLSSEICGSQDPSSLQNQLFPLLPSSLTEDGQNFLGSLCLPFPTLVFVFRLIHAVCCPL</sequence>
<dbReference type="InterPro" id="IPR044215">
    <property type="entry name" value="PIG-H"/>
</dbReference>
<dbReference type="GO" id="GO:0000506">
    <property type="term" value="C:glycosylphosphatidylinositol-N-acetylglucosaminyltransferase (GPI-GnT) complex"/>
    <property type="evidence" value="ECO:0007669"/>
    <property type="project" value="InterPro"/>
</dbReference>
<evidence type="ECO:0000313" key="6">
    <source>
        <dbReference type="Proteomes" id="UP000748531"/>
    </source>
</evidence>
<evidence type="ECO:0000313" key="5">
    <source>
        <dbReference type="EMBL" id="KAF5395509.1"/>
    </source>
</evidence>
<dbReference type="Proteomes" id="UP000748531">
    <property type="component" value="Unassembled WGS sequence"/>
</dbReference>
<proteinExistence type="inferred from homology"/>
<keyword evidence="3" id="KW-1133">Transmembrane helix</keyword>
<dbReference type="EMBL" id="LUCH01012251">
    <property type="protein sequence ID" value="KAF5395509.1"/>
    <property type="molecule type" value="Genomic_DNA"/>
</dbReference>
<dbReference type="Pfam" id="PF10181">
    <property type="entry name" value="PIG-H"/>
    <property type="match status" value="1"/>
</dbReference>
<evidence type="ECO:0000259" key="4">
    <source>
        <dbReference type="Pfam" id="PF10181"/>
    </source>
</evidence>
<keyword evidence="3" id="KW-0812">Transmembrane</keyword>
<comment type="pathway">
    <text evidence="1">Glycolipid biosynthesis; glycosylphosphatidylinositol-anchor biosynthesis.</text>
</comment>
<dbReference type="InterPro" id="IPR019328">
    <property type="entry name" value="PIGH-H_dom"/>
</dbReference>
<comment type="caution">
    <text evidence="5">The sequence shown here is derived from an EMBL/GenBank/DDBJ whole genome shotgun (WGS) entry which is preliminary data.</text>
</comment>
<dbReference type="PANTHER" id="PTHR15231">
    <property type="entry name" value="PHOSPHATIDYLINOSITOL N-ACETYLGLUCOSAMINYLTRANSFERASE SUBUNIT H"/>
    <property type="match status" value="1"/>
</dbReference>
<reference evidence="5" key="1">
    <citation type="submission" date="2019-05" db="EMBL/GenBank/DDBJ databases">
        <title>Annotation for the trematode Paragonimus heterotremus.</title>
        <authorList>
            <person name="Choi Y.-J."/>
        </authorList>
    </citation>
    <scope>NUCLEOTIDE SEQUENCE</scope>
    <source>
        <strain evidence="5">LC</strain>
    </source>
</reference>
<dbReference type="AlphaFoldDB" id="A0A8J4T0B1"/>
<dbReference type="OrthoDB" id="6256716at2759"/>
<accession>A0A8J4T0B1</accession>
<dbReference type="PANTHER" id="PTHR15231:SF1">
    <property type="entry name" value="PHOSPHATIDYLINOSITOL N-ACETYLGLUCOSAMINYLTRANSFERASE SUBUNIT H"/>
    <property type="match status" value="1"/>
</dbReference>
<evidence type="ECO:0000256" key="2">
    <source>
        <dbReference type="ARBA" id="ARBA00009610"/>
    </source>
</evidence>
<name>A0A8J4T0B1_9TREM</name>
<protein>
    <recommendedName>
        <fullName evidence="4">Phosphatidylinositol N-acetylglucosaminyltransferase subunit H conserved domain-containing protein</fullName>
    </recommendedName>
</protein>
<evidence type="ECO:0000256" key="1">
    <source>
        <dbReference type="ARBA" id="ARBA00004687"/>
    </source>
</evidence>
<keyword evidence="3" id="KW-0472">Membrane</keyword>
<comment type="similarity">
    <text evidence="2">Belongs to the PIGH family.</text>
</comment>
<evidence type="ECO:0000256" key="3">
    <source>
        <dbReference type="SAM" id="Phobius"/>
    </source>
</evidence>
<keyword evidence="6" id="KW-1185">Reference proteome</keyword>